<gene>
    <name evidence="1" type="ORF">NC658_33770</name>
</gene>
<dbReference type="Proteomes" id="UP001523263">
    <property type="component" value="Unassembled WGS sequence"/>
</dbReference>
<organism evidence="1 2">
    <name type="scientific">Streptomyces griseoincarnatus</name>
    <dbReference type="NCBI Taxonomy" id="29305"/>
    <lineage>
        <taxon>Bacteria</taxon>
        <taxon>Bacillati</taxon>
        <taxon>Actinomycetota</taxon>
        <taxon>Actinomycetes</taxon>
        <taxon>Kitasatosporales</taxon>
        <taxon>Streptomycetaceae</taxon>
        <taxon>Streptomyces</taxon>
        <taxon>Streptomyces griseoincarnatus group</taxon>
    </lineage>
</organism>
<proteinExistence type="predicted"/>
<sequence>RAALERVQYDPTAGLRAALERMQYDPTAGMRAALERIQINPLAGVLHGIADRALAAYPLPLLEQITRLRRPWLPANLRHLHSTMWPLVFRVSVKDGLCLAWAPRRSIVDTLLHLKTSKERRQLLLDRRQEIVADVMDSLQEVTHPDLATYTDFARQAAGCVQEQKDAAAQALLGNILDSALRTYGHGWFKDHFGGTGDTPHKLVQASLARQNGHLMAGGSTKLAPYLLALSLKNAFDGHKRQSTFNRNLTVHQVREDVYRPEFALTTLLVTQGLLRQLDGYLCTDPDLASVDSAVDGSEWSAVLNEALAVFAALNQAAAKTSFALAVKEADHEEYRTKRTHVIKALKAFQNKLPPAYGAAPKCDTCSAVAIPGPAEARCGKPGTFWWCVACATRLGDRKPM</sequence>
<name>A0ABT0W3J5_STRGI</name>
<protein>
    <submittedName>
        <fullName evidence="1">Uncharacterized protein</fullName>
    </submittedName>
</protein>
<accession>A0ABT0W3J5</accession>
<dbReference type="EMBL" id="JAMQBH010000037">
    <property type="protein sequence ID" value="MCM2518143.1"/>
    <property type="molecule type" value="Genomic_DNA"/>
</dbReference>
<feature type="non-terminal residue" evidence="1">
    <location>
        <position position="1"/>
    </location>
</feature>
<reference evidence="1 2" key="1">
    <citation type="submission" date="2022-06" db="EMBL/GenBank/DDBJ databases">
        <title>Whole genome sequence of Streptomyces griseoincarnatus RB7AG.</title>
        <authorList>
            <person name="Ray L."/>
            <person name="Behera S."/>
            <person name="Panda A.N."/>
        </authorList>
    </citation>
    <scope>NUCLEOTIDE SEQUENCE [LARGE SCALE GENOMIC DNA]</scope>
    <source>
        <strain evidence="1 2">RB7AG</strain>
    </source>
</reference>
<evidence type="ECO:0000313" key="1">
    <source>
        <dbReference type="EMBL" id="MCM2518143.1"/>
    </source>
</evidence>
<keyword evidence="2" id="KW-1185">Reference proteome</keyword>
<evidence type="ECO:0000313" key="2">
    <source>
        <dbReference type="Proteomes" id="UP001523263"/>
    </source>
</evidence>
<comment type="caution">
    <text evidence="1">The sequence shown here is derived from an EMBL/GenBank/DDBJ whole genome shotgun (WGS) entry which is preliminary data.</text>
</comment>